<dbReference type="VEuPathDB" id="VectorBase:AQUA015176"/>
<dbReference type="Proteomes" id="UP000076407">
    <property type="component" value="Unassembled WGS sequence"/>
</dbReference>
<reference evidence="1" key="1">
    <citation type="submission" date="2020-05" db="UniProtKB">
        <authorList>
            <consortium name="EnsemblMetazoa"/>
        </authorList>
    </citation>
    <scope>IDENTIFICATION</scope>
    <source>
        <strain evidence="1">SANGQUA</strain>
    </source>
</reference>
<dbReference type="AlphaFoldDB" id="A0A182XTP1"/>
<keyword evidence="2" id="KW-1185">Reference proteome</keyword>
<proteinExistence type="predicted"/>
<name>A0A182XTP1_ANOQN</name>
<accession>A0A182XTP1</accession>
<evidence type="ECO:0000313" key="2">
    <source>
        <dbReference type="Proteomes" id="UP000076407"/>
    </source>
</evidence>
<evidence type="ECO:0000313" key="1">
    <source>
        <dbReference type="EnsemblMetazoa" id="AQUA015176-PA"/>
    </source>
</evidence>
<protein>
    <submittedName>
        <fullName evidence="1">Uncharacterized protein</fullName>
    </submittedName>
</protein>
<organism evidence="1 2">
    <name type="scientific">Anopheles quadriannulatus</name>
    <name type="common">Mosquito</name>
    <dbReference type="NCBI Taxonomy" id="34691"/>
    <lineage>
        <taxon>Eukaryota</taxon>
        <taxon>Metazoa</taxon>
        <taxon>Ecdysozoa</taxon>
        <taxon>Arthropoda</taxon>
        <taxon>Hexapoda</taxon>
        <taxon>Insecta</taxon>
        <taxon>Pterygota</taxon>
        <taxon>Neoptera</taxon>
        <taxon>Endopterygota</taxon>
        <taxon>Diptera</taxon>
        <taxon>Nematocera</taxon>
        <taxon>Culicoidea</taxon>
        <taxon>Culicidae</taxon>
        <taxon>Anophelinae</taxon>
        <taxon>Anopheles</taxon>
    </lineage>
</organism>
<sequence length="160" mass="17489">VLSRDAGCCKLPILVPLLTNPFSIARLRGVVFRRTLATDTGFDRGKNAGCRDCHASRHDCHSDHFATYSVSDIGLSYGAGACPVIHGTSLRIYSTSTVLVPAIHCPGMTLRLYLSSMALFPVIHYLGTTLHLHLTSMVLFPEIHSYALRSPRSVSYREGS</sequence>
<dbReference type="EnsemblMetazoa" id="AQUA015176-RA">
    <property type="protein sequence ID" value="AQUA015176-PA"/>
    <property type="gene ID" value="AQUA015176"/>
</dbReference>